<comment type="similarity">
    <text evidence="5">Belongs to the 4-toluene sulfonate uptake permease (TSUP) (TC 2.A.102) family.</text>
</comment>
<dbReference type="AlphaFoldDB" id="A0A2N1J4F8"/>
<accession>A0A2N1J4F8</accession>
<feature type="transmembrane region" description="Helical" evidence="5">
    <location>
        <begin position="219"/>
        <end position="237"/>
    </location>
</feature>
<feature type="transmembrane region" description="Helical" evidence="5">
    <location>
        <begin position="69"/>
        <end position="88"/>
    </location>
</feature>
<keyword evidence="7" id="KW-1185">Reference proteome</keyword>
<dbReference type="EMBL" id="NXIF01000016">
    <property type="protein sequence ID" value="PKI81394.1"/>
    <property type="molecule type" value="Genomic_DNA"/>
</dbReference>
<keyword evidence="3 5" id="KW-1133">Transmembrane helix</keyword>
<evidence type="ECO:0000313" key="6">
    <source>
        <dbReference type="EMBL" id="PKI81394.1"/>
    </source>
</evidence>
<dbReference type="GO" id="GO:0005886">
    <property type="term" value="C:plasma membrane"/>
    <property type="evidence" value="ECO:0007669"/>
    <property type="project" value="UniProtKB-SubCell"/>
</dbReference>
<sequence>MLELDILFVIVFTSIIQSLFGVGVLLFGTPMMLLLNYDFIESLLILLPVSATINLMQVLKDSEYINKKIYKSILIYTIPFIVITLFLIEKSSINLNIIIGLFLILLAIKENISWIKNFMNSFLSYNRLYYITMGIIHGLTNLGGSLLSAKIFYEKDSKNEKRVTIAISYLTFALFQIGTIFLTSSYEKFSYYYIYYAIIGFFIYFIVNKLLYKRLNEIKYHNLFKILLLVSGILLILK</sequence>
<keyword evidence="5" id="KW-1003">Cell membrane</keyword>
<dbReference type="Pfam" id="PF01925">
    <property type="entry name" value="TauE"/>
    <property type="match status" value="1"/>
</dbReference>
<gene>
    <name evidence="6" type="ORF">CP960_04265</name>
</gene>
<evidence type="ECO:0000256" key="5">
    <source>
        <dbReference type="RuleBase" id="RU363041"/>
    </source>
</evidence>
<organism evidence="6 7">
    <name type="scientific">Malaciobacter halophilus</name>
    <dbReference type="NCBI Taxonomy" id="197482"/>
    <lineage>
        <taxon>Bacteria</taxon>
        <taxon>Pseudomonadati</taxon>
        <taxon>Campylobacterota</taxon>
        <taxon>Epsilonproteobacteria</taxon>
        <taxon>Campylobacterales</taxon>
        <taxon>Arcobacteraceae</taxon>
        <taxon>Malaciobacter</taxon>
    </lineage>
</organism>
<comment type="caution">
    <text evidence="6">The sequence shown here is derived from an EMBL/GenBank/DDBJ whole genome shotgun (WGS) entry which is preliminary data.</text>
</comment>
<dbReference type="Proteomes" id="UP000233248">
    <property type="component" value="Unassembled WGS sequence"/>
</dbReference>
<feature type="transmembrane region" description="Helical" evidence="5">
    <location>
        <begin position="165"/>
        <end position="183"/>
    </location>
</feature>
<feature type="transmembrane region" description="Helical" evidence="5">
    <location>
        <begin position="95"/>
        <end position="115"/>
    </location>
</feature>
<keyword evidence="4 5" id="KW-0472">Membrane</keyword>
<evidence type="ECO:0000256" key="3">
    <source>
        <dbReference type="ARBA" id="ARBA00022989"/>
    </source>
</evidence>
<protein>
    <recommendedName>
        <fullName evidence="5">Probable membrane transporter protein</fullName>
    </recommendedName>
</protein>
<evidence type="ECO:0000256" key="1">
    <source>
        <dbReference type="ARBA" id="ARBA00004141"/>
    </source>
</evidence>
<evidence type="ECO:0000256" key="4">
    <source>
        <dbReference type="ARBA" id="ARBA00023136"/>
    </source>
</evidence>
<feature type="transmembrane region" description="Helical" evidence="5">
    <location>
        <begin position="189"/>
        <end position="207"/>
    </location>
</feature>
<evidence type="ECO:0000313" key="7">
    <source>
        <dbReference type="Proteomes" id="UP000233248"/>
    </source>
</evidence>
<feature type="transmembrane region" description="Helical" evidence="5">
    <location>
        <begin position="127"/>
        <end position="153"/>
    </location>
</feature>
<evidence type="ECO:0000256" key="2">
    <source>
        <dbReference type="ARBA" id="ARBA00022692"/>
    </source>
</evidence>
<comment type="subcellular location">
    <subcellularLocation>
        <location evidence="5">Cell membrane</location>
        <topology evidence="5">Multi-pass membrane protein</topology>
    </subcellularLocation>
    <subcellularLocation>
        <location evidence="1">Membrane</location>
        <topology evidence="1">Multi-pass membrane protein</topology>
    </subcellularLocation>
</comment>
<keyword evidence="2 5" id="KW-0812">Transmembrane</keyword>
<dbReference type="RefSeq" id="WP_101184066.1">
    <property type="nucleotide sequence ID" value="NZ_CP031218.1"/>
</dbReference>
<name>A0A2N1J4F8_9BACT</name>
<proteinExistence type="inferred from homology"/>
<dbReference type="KEGG" id="ahs:AHALO_2562"/>
<dbReference type="OrthoDB" id="5566440at2"/>
<feature type="transmembrane region" description="Helical" evidence="5">
    <location>
        <begin position="6"/>
        <end position="27"/>
    </location>
</feature>
<reference evidence="6 7" key="1">
    <citation type="submission" date="2017-09" db="EMBL/GenBank/DDBJ databases">
        <title>Genomics of the genus Arcobacter.</title>
        <authorList>
            <person name="Perez-Cataluna A."/>
            <person name="Figueras M.J."/>
            <person name="Salas-Masso N."/>
        </authorList>
    </citation>
    <scope>NUCLEOTIDE SEQUENCE [LARGE SCALE GENOMIC DNA]</scope>
    <source>
        <strain evidence="6 7">DSM 18005</strain>
    </source>
</reference>
<dbReference type="InterPro" id="IPR002781">
    <property type="entry name" value="TM_pro_TauE-like"/>
</dbReference>